<dbReference type="GO" id="GO:0009234">
    <property type="term" value="P:menaquinone biosynthetic process"/>
    <property type="evidence" value="ECO:0007669"/>
    <property type="project" value="UniProtKB-UniRule"/>
</dbReference>
<dbReference type="Pfam" id="PF06108">
    <property type="entry name" value="DUF952"/>
    <property type="match status" value="1"/>
</dbReference>
<dbReference type="GO" id="GO:0016830">
    <property type="term" value="F:carbon-carbon lyase activity"/>
    <property type="evidence" value="ECO:0007669"/>
    <property type="project" value="UniProtKB-UniRule"/>
</dbReference>
<name>A0A518EUC1_9BACT</name>
<dbReference type="SUPFAM" id="SSF53850">
    <property type="entry name" value="Periplasmic binding protein-like II"/>
    <property type="match status" value="1"/>
</dbReference>
<organism evidence="6 7">
    <name type="scientific">Saltatorellus ferox</name>
    <dbReference type="NCBI Taxonomy" id="2528018"/>
    <lineage>
        <taxon>Bacteria</taxon>
        <taxon>Pseudomonadati</taxon>
        <taxon>Planctomycetota</taxon>
        <taxon>Planctomycetia</taxon>
        <taxon>Planctomycetia incertae sedis</taxon>
        <taxon>Saltatorellus</taxon>
    </lineage>
</organism>
<dbReference type="Proteomes" id="UP000320390">
    <property type="component" value="Chromosome"/>
</dbReference>
<evidence type="ECO:0000313" key="7">
    <source>
        <dbReference type="Proteomes" id="UP000320390"/>
    </source>
</evidence>
<sequence length="466" mass="51896">MVLQGAPVDASYEEVDAIAPHPQADRHMGQISPRNGAGSPRLTNVKPSQPQEGAERVLHVGISTCPNDTYLFHALLQGKIETPGLRLNIELMDVQELNDRLSRGEFDVAKASYHLALRHADELVALPTGSALGFGNGPVLLARTGLEDTIPGPEDRVLCPGAETTATLLYRLFYSLSERRSAEPEQVVFSEIMPALESGEADYGVCIHEGRFTYEEKELCHIEDLGAAWESETKSPLPLGGLFARRTLDDETMDRVQDALWRSLAYADDHREETLPTMAAHAQELDEHALWEHVDLYVNGWTRRLGHEGEAAIQALGDFAREKGLLSQDQALEVFVPRAERRLFHLIRADGEFEALSVDEILEGYHAASLDEEGFVHFSFAHQLGGTLEAYFADATRVLLLEIDRAAVLEDLRMEPSRRGEDFPHLYRALAPGKDVLQCWELRPSDSQEEGAPRWPEGERTLLLNP</sequence>
<feature type="region of interest" description="Disordered" evidence="5">
    <location>
        <begin position="24"/>
        <end position="53"/>
    </location>
</feature>
<feature type="compositionally biased region" description="Polar residues" evidence="5">
    <location>
        <begin position="41"/>
        <end position="51"/>
    </location>
</feature>
<dbReference type="Gene3D" id="3.40.190.10">
    <property type="entry name" value="Periplasmic binding protein-like II"/>
    <property type="match status" value="2"/>
</dbReference>
<evidence type="ECO:0000313" key="6">
    <source>
        <dbReference type="EMBL" id="QDV07689.1"/>
    </source>
</evidence>
<dbReference type="AlphaFoldDB" id="A0A518EUC1"/>
<dbReference type="Gene3D" id="3.20.170.20">
    <property type="entry name" value="Protein of unknown function DUF952"/>
    <property type="match status" value="1"/>
</dbReference>
<dbReference type="PANTHER" id="PTHR37167">
    <property type="entry name" value="1,4-DIHYDROXY-6-NAPHTOATE SYNTHASE"/>
    <property type="match status" value="1"/>
</dbReference>
<dbReference type="PANTHER" id="PTHR37167:SF1">
    <property type="entry name" value="1,4-DIHYDROXY-6-NAPHTOATE SYNTHASE"/>
    <property type="match status" value="1"/>
</dbReference>
<evidence type="ECO:0000256" key="2">
    <source>
        <dbReference type="ARBA" id="ARBA00022428"/>
    </source>
</evidence>
<feature type="region of interest" description="Disordered" evidence="5">
    <location>
        <begin position="444"/>
        <end position="466"/>
    </location>
</feature>
<gene>
    <name evidence="4 6" type="primary">mqnD</name>
    <name evidence="6" type="ORF">Poly30_32180</name>
</gene>
<dbReference type="EC" id="4.1.99.29" evidence="4"/>
<dbReference type="EMBL" id="CP036434">
    <property type="protein sequence ID" value="QDV07689.1"/>
    <property type="molecule type" value="Genomic_DNA"/>
</dbReference>
<dbReference type="SUPFAM" id="SSF56399">
    <property type="entry name" value="ADP-ribosylation"/>
    <property type="match status" value="1"/>
</dbReference>
<comment type="function">
    <text evidence="4">Catalyzes the conversion of cyclic dehypoxanthine futalosine (cyclic DHFL) into 1,4-dihydroxy-6-naphthoate, a step in the biosynthesis of menaquinone (MK, vitamin K2).</text>
</comment>
<keyword evidence="3 4" id="KW-0456">Lyase</keyword>
<comment type="similarity">
    <text evidence="4">Belongs to the MqnA/MqnD family. MqnD subfamily.</text>
</comment>
<feature type="active site" description="Proton acceptor" evidence="4">
    <location>
        <position position="208"/>
    </location>
</feature>
<evidence type="ECO:0000256" key="5">
    <source>
        <dbReference type="SAM" id="MobiDB-lite"/>
    </source>
</evidence>
<dbReference type="InterPro" id="IPR003773">
    <property type="entry name" value="Menaquinone_biosynth"/>
</dbReference>
<dbReference type="Pfam" id="PF02621">
    <property type="entry name" value="VitK2_biosynth"/>
    <property type="match status" value="1"/>
</dbReference>
<evidence type="ECO:0000256" key="4">
    <source>
        <dbReference type="HAMAP-Rule" id="MF_00996"/>
    </source>
</evidence>
<evidence type="ECO:0000256" key="3">
    <source>
        <dbReference type="ARBA" id="ARBA00023239"/>
    </source>
</evidence>
<dbReference type="HAMAP" id="MF_00996">
    <property type="entry name" value="MqnD"/>
    <property type="match status" value="1"/>
</dbReference>
<comment type="pathway">
    <text evidence="1 4">Quinol/quinone metabolism; menaquinone biosynthesis.</text>
</comment>
<proteinExistence type="inferred from homology"/>
<dbReference type="UniPathway" id="UPA00079"/>
<dbReference type="InterPro" id="IPR009297">
    <property type="entry name" value="DUF952"/>
</dbReference>
<keyword evidence="2 4" id="KW-0474">Menaquinone biosynthesis</keyword>
<comment type="caution">
    <text evidence="4">Lacks conserved residue(s) required for the propagation of feature annotation.</text>
</comment>
<feature type="binding site" evidence="4">
    <location>
        <begin position="165"/>
        <end position="166"/>
    </location>
    <ligand>
        <name>substrate</name>
    </ligand>
</feature>
<protein>
    <recommendedName>
        <fullName evidence="4">1,4-dihydroxy-6-naphtoate synthase</fullName>
        <ecNumber evidence="4">4.1.99.29</ecNumber>
    </recommendedName>
    <alternativeName>
        <fullName evidence="4">Menaquinone biosynthetic enzyme MqnD</fullName>
    </alternativeName>
</protein>
<comment type="catalytic activity">
    <reaction evidence="4">
        <text>cyclic dehypoxanthinylfutalosinate = 1,4-dihydroxy-6-naphthoate + dihydroxyacetone</text>
        <dbReference type="Rhea" id="RHEA:33087"/>
        <dbReference type="ChEBI" id="CHEBI:16016"/>
        <dbReference type="ChEBI" id="CHEBI:64254"/>
        <dbReference type="ChEBI" id="CHEBI:64270"/>
        <dbReference type="EC" id="4.1.99.29"/>
    </reaction>
</comment>
<keyword evidence="7" id="KW-1185">Reference proteome</keyword>
<accession>A0A518EUC1</accession>
<dbReference type="InterPro" id="IPR030869">
    <property type="entry name" value="MqnD"/>
</dbReference>
<dbReference type="CDD" id="cd13635">
    <property type="entry name" value="PBP2_Ttha1568_Mqnd"/>
    <property type="match status" value="1"/>
</dbReference>
<reference evidence="6 7" key="1">
    <citation type="submission" date="2019-02" db="EMBL/GenBank/DDBJ databases">
        <title>Deep-cultivation of Planctomycetes and their phenomic and genomic characterization uncovers novel biology.</title>
        <authorList>
            <person name="Wiegand S."/>
            <person name="Jogler M."/>
            <person name="Boedeker C."/>
            <person name="Pinto D."/>
            <person name="Vollmers J."/>
            <person name="Rivas-Marin E."/>
            <person name="Kohn T."/>
            <person name="Peeters S.H."/>
            <person name="Heuer A."/>
            <person name="Rast P."/>
            <person name="Oberbeckmann S."/>
            <person name="Bunk B."/>
            <person name="Jeske O."/>
            <person name="Meyerdierks A."/>
            <person name="Storesund J.E."/>
            <person name="Kallscheuer N."/>
            <person name="Luecker S."/>
            <person name="Lage O.M."/>
            <person name="Pohl T."/>
            <person name="Merkel B.J."/>
            <person name="Hornburger P."/>
            <person name="Mueller R.-W."/>
            <person name="Bruemmer F."/>
            <person name="Labrenz M."/>
            <person name="Spormann A.M."/>
            <person name="Op den Camp H."/>
            <person name="Overmann J."/>
            <person name="Amann R."/>
            <person name="Jetten M.S.M."/>
            <person name="Mascher T."/>
            <person name="Medema M.H."/>
            <person name="Devos D.P."/>
            <person name="Kaster A.-K."/>
            <person name="Ovreas L."/>
            <person name="Rohde M."/>
            <person name="Galperin M.Y."/>
            <person name="Jogler C."/>
        </authorList>
    </citation>
    <scope>NUCLEOTIDE SEQUENCE [LARGE SCALE GENOMIC DNA]</scope>
    <source>
        <strain evidence="6 7">Poly30</strain>
    </source>
</reference>
<evidence type="ECO:0000256" key="1">
    <source>
        <dbReference type="ARBA" id="ARBA00004863"/>
    </source>
</evidence>